<evidence type="ECO:0000256" key="1">
    <source>
        <dbReference type="SAM" id="MobiDB-lite"/>
    </source>
</evidence>
<evidence type="ECO:0000313" key="4">
    <source>
        <dbReference type="Proteomes" id="UP001390339"/>
    </source>
</evidence>
<dbReference type="InterPro" id="IPR050863">
    <property type="entry name" value="CenT-Element_Derived"/>
</dbReference>
<gene>
    <name evidence="3" type="ORF">PGQ11_007812</name>
</gene>
<dbReference type="GO" id="GO:0004519">
    <property type="term" value="F:endonuclease activity"/>
    <property type="evidence" value="ECO:0007669"/>
    <property type="project" value="UniProtKB-KW"/>
</dbReference>
<proteinExistence type="predicted"/>
<protein>
    <submittedName>
        <fullName evidence="3">DDE superfamily endonuclease</fullName>
    </submittedName>
</protein>
<keyword evidence="3" id="KW-0540">Nuclease</keyword>
<reference evidence="3 4" key="1">
    <citation type="journal article" date="2024" name="IMA Fungus">
        <title>Apiospora arundinis, a panoply of carbohydrate-active enzymes and secondary metabolites.</title>
        <authorList>
            <person name="Sorensen T."/>
            <person name="Petersen C."/>
            <person name="Muurmann A.T."/>
            <person name="Christiansen J.V."/>
            <person name="Brundto M.L."/>
            <person name="Overgaard C.K."/>
            <person name="Boysen A.T."/>
            <person name="Wollenberg R.D."/>
            <person name="Larsen T.O."/>
            <person name="Sorensen J.L."/>
            <person name="Nielsen K.L."/>
            <person name="Sondergaard T.E."/>
        </authorList>
    </citation>
    <scope>NUCLEOTIDE SEQUENCE [LARGE SCALE GENOMIC DNA]</scope>
    <source>
        <strain evidence="3 4">AAU 773</strain>
    </source>
</reference>
<dbReference type="PANTHER" id="PTHR19303:SF62">
    <property type="entry name" value="HTH CENPB-TYPE DOMAIN-CONTAINING PROTEIN-RELATED"/>
    <property type="match status" value="1"/>
</dbReference>
<keyword evidence="4" id="KW-1185">Reference proteome</keyword>
<feature type="region of interest" description="Disordered" evidence="1">
    <location>
        <begin position="301"/>
        <end position="324"/>
    </location>
</feature>
<keyword evidence="3" id="KW-0255">Endonuclease</keyword>
<evidence type="ECO:0000259" key="2">
    <source>
        <dbReference type="Pfam" id="PF03184"/>
    </source>
</evidence>
<feature type="domain" description="DDE-1" evidence="2">
    <location>
        <begin position="107"/>
        <end position="275"/>
    </location>
</feature>
<dbReference type="InterPro" id="IPR036397">
    <property type="entry name" value="RNaseH_sf"/>
</dbReference>
<dbReference type="Pfam" id="PF03184">
    <property type="entry name" value="DDE_1"/>
    <property type="match status" value="1"/>
</dbReference>
<sequence length="414" mass="46370">MANTILATRDAIRVGTRWASNFVKRQPQLKTRLSRVYDYQRALCEDPKKIAAWFELFRNIRAKYGILDEDLYNFDETGFMMGQIASSMVVTGADRDGKRKKVQPGNQEWTTAIQGVCADGWCVPPFIAVKGKIHLANWYADSTLPRDWVIKPTSNGWTDNETGLDWIRHFDKHTAARTKGTYRMLVIDGHESHVSAEFQAFCKEKNIITVSMPPHSSHLLQPLDVGCFGPLKRAYGREIEGFMKSHINHITKVEFLIAFRAAFSKVFTPDNVKAGFRRAGLVPLDPDRVISKLDVKLSTPSPTGSLPAATIPWASQTPHNPTEATSQTDFIKSRVRHHQGSSPTPILSAVDQIAKGTMAVMHELALLKAENRTLREANTNLAKRRRAKKTHVRQGGTLSIGEGQDLLDQKDVNT</sequence>
<name>A0ABR2IWL4_9PEZI</name>
<accession>A0ABR2IWL4</accession>
<comment type="caution">
    <text evidence="3">The sequence shown here is derived from an EMBL/GenBank/DDBJ whole genome shotgun (WGS) entry which is preliminary data.</text>
</comment>
<organism evidence="3 4">
    <name type="scientific">Apiospora arundinis</name>
    <dbReference type="NCBI Taxonomy" id="335852"/>
    <lineage>
        <taxon>Eukaryota</taxon>
        <taxon>Fungi</taxon>
        <taxon>Dikarya</taxon>
        <taxon>Ascomycota</taxon>
        <taxon>Pezizomycotina</taxon>
        <taxon>Sordariomycetes</taxon>
        <taxon>Xylariomycetidae</taxon>
        <taxon>Amphisphaeriales</taxon>
        <taxon>Apiosporaceae</taxon>
        <taxon>Apiospora</taxon>
    </lineage>
</organism>
<dbReference type="EMBL" id="JAPCWZ010000004">
    <property type="protein sequence ID" value="KAK8869234.1"/>
    <property type="molecule type" value="Genomic_DNA"/>
</dbReference>
<dbReference type="Gene3D" id="3.30.420.10">
    <property type="entry name" value="Ribonuclease H-like superfamily/Ribonuclease H"/>
    <property type="match status" value="1"/>
</dbReference>
<feature type="compositionally biased region" description="Polar residues" evidence="1">
    <location>
        <begin position="313"/>
        <end position="324"/>
    </location>
</feature>
<evidence type="ECO:0000313" key="3">
    <source>
        <dbReference type="EMBL" id="KAK8869234.1"/>
    </source>
</evidence>
<dbReference type="InterPro" id="IPR004875">
    <property type="entry name" value="DDE_SF_endonuclease_dom"/>
</dbReference>
<dbReference type="Proteomes" id="UP001390339">
    <property type="component" value="Unassembled WGS sequence"/>
</dbReference>
<keyword evidence="3" id="KW-0378">Hydrolase</keyword>
<dbReference type="PANTHER" id="PTHR19303">
    <property type="entry name" value="TRANSPOSON"/>
    <property type="match status" value="1"/>
</dbReference>